<dbReference type="AlphaFoldDB" id="A0A9W4TQ13"/>
<dbReference type="RefSeq" id="WP_271790369.1">
    <property type="nucleotide sequence ID" value="NZ_CAMXCM010000005.1"/>
</dbReference>
<evidence type="ECO:0000313" key="4">
    <source>
        <dbReference type="EMBL" id="CAI3955155.1"/>
    </source>
</evidence>
<comment type="function">
    <text evidence="2">Functions as a ribosomal silencing factor. Interacts with ribosomal protein uL14 (rplN), blocking formation of intersubunit bridge B8. Prevents association of the 30S and 50S ribosomal subunits and the formation of functional ribosomes, thus repressing translation.</text>
</comment>
<comment type="subunit">
    <text evidence="2">Interacts with ribosomal protein uL14 (rplN).</text>
</comment>
<sequence length="146" mass="16467">MNEQISRKEVVQTGPEKAAKRVSILDDTRLNQVVALMVESLEEDKAENVIVIDLVGKASFADRMIIASGQVDRQILAMATHLDKLLFEQGIKKTTMEQSPDWVLLDAGDIIVHLFRGEAREYYNIEKIWNVEILDAAQASTEEPQE</sequence>
<evidence type="ECO:0000313" key="6">
    <source>
        <dbReference type="Proteomes" id="UP001154259"/>
    </source>
</evidence>
<dbReference type="SUPFAM" id="SSF81301">
    <property type="entry name" value="Nucleotidyltransferase"/>
    <property type="match status" value="1"/>
</dbReference>
<name>A0A9W4TQ13_9PROT</name>
<keyword evidence="2" id="KW-0678">Repressor</keyword>
<dbReference type="Gene3D" id="3.30.460.10">
    <property type="entry name" value="Beta Polymerase, domain 2"/>
    <property type="match status" value="1"/>
</dbReference>
<keyword evidence="2" id="KW-0963">Cytoplasm</keyword>
<evidence type="ECO:0000313" key="3">
    <source>
        <dbReference type="EMBL" id="CAI3951095.1"/>
    </source>
</evidence>
<dbReference type="GO" id="GO:0090071">
    <property type="term" value="P:negative regulation of ribosome biogenesis"/>
    <property type="evidence" value="ECO:0007669"/>
    <property type="project" value="UniProtKB-UniRule"/>
</dbReference>
<keyword evidence="2" id="KW-0810">Translation regulation</keyword>
<dbReference type="EMBL" id="CAMXCS010000006">
    <property type="protein sequence ID" value="CAI3955155.1"/>
    <property type="molecule type" value="Genomic_DNA"/>
</dbReference>
<dbReference type="PANTHER" id="PTHR21043:SF0">
    <property type="entry name" value="MITOCHONDRIAL ASSEMBLY OF RIBOSOMAL LARGE SUBUNIT PROTEIN 1"/>
    <property type="match status" value="1"/>
</dbReference>
<accession>A0A9W4TQ13</accession>
<dbReference type="Proteomes" id="UP001154259">
    <property type="component" value="Unassembled WGS sequence"/>
</dbReference>
<dbReference type="EMBL" id="CAMXCM010000005">
    <property type="protein sequence ID" value="CAI3951095.1"/>
    <property type="molecule type" value="Genomic_DNA"/>
</dbReference>
<keyword evidence="6" id="KW-1185">Reference proteome</keyword>
<protein>
    <recommendedName>
        <fullName evidence="2">Ribosomal silencing factor RsfS</fullName>
    </recommendedName>
</protein>
<evidence type="ECO:0000256" key="1">
    <source>
        <dbReference type="ARBA" id="ARBA00010574"/>
    </source>
</evidence>
<dbReference type="InterPro" id="IPR004394">
    <property type="entry name" value="Iojap/RsfS/C7orf30"/>
</dbReference>
<dbReference type="GO" id="GO:0005737">
    <property type="term" value="C:cytoplasm"/>
    <property type="evidence" value="ECO:0007669"/>
    <property type="project" value="UniProtKB-SubCell"/>
</dbReference>
<dbReference type="Proteomes" id="UP001154255">
    <property type="component" value="Unassembled WGS sequence"/>
</dbReference>
<comment type="similarity">
    <text evidence="1 2">Belongs to the Iojap/RsfS family.</text>
</comment>
<comment type="subcellular location">
    <subcellularLocation>
        <location evidence="2">Cytoplasm</location>
    </subcellularLocation>
</comment>
<dbReference type="NCBIfam" id="TIGR00090">
    <property type="entry name" value="rsfS_iojap_ybeB"/>
    <property type="match status" value="1"/>
</dbReference>
<dbReference type="InterPro" id="IPR043519">
    <property type="entry name" value="NT_sf"/>
</dbReference>
<evidence type="ECO:0000313" key="5">
    <source>
        <dbReference type="Proteomes" id="UP001154255"/>
    </source>
</evidence>
<evidence type="ECO:0000256" key="2">
    <source>
        <dbReference type="HAMAP-Rule" id="MF_01477"/>
    </source>
</evidence>
<dbReference type="GO" id="GO:0042256">
    <property type="term" value="P:cytosolic ribosome assembly"/>
    <property type="evidence" value="ECO:0007669"/>
    <property type="project" value="UniProtKB-UniRule"/>
</dbReference>
<dbReference type="Pfam" id="PF02410">
    <property type="entry name" value="RsfS"/>
    <property type="match status" value="1"/>
</dbReference>
<proteinExistence type="inferred from homology"/>
<comment type="caution">
    <text evidence="3">The sequence shown here is derived from an EMBL/GenBank/DDBJ whole genome shotgun (WGS) entry which is preliminary data.</text>
</comment>
<dbReference type="HAMAP" id="MF_01477">
    <property type="entry name" value="Iojap_RsfS"/>
    <property type="match status" value="1"/>
</dbReference>
<dbReference type="GO" id="GO:0043023">
    <property type="term" value="F:ribosomal large subunit binding"/>
    <property type="evidence" value="ECO:0007669"/>
    <property type="project" value="TreeGrafter"/>
</dbReference>
<dbReference type="GO" id="GO:0017148">
    <property type="term" value="P:negative regulation of translation"/>
    <property type="evidence" value="ECO:0007669"/>
    <property type="project" value="UniProtKB-UniRule"/>
</dbReference>
<organism evidence="3 5">
    <name type="scientific">Commensalibacter communis</name>
    <dbReference type="NCBI Taxonomy" id="2972786"/>
    <lineage>
        <taxon>Bacteria</taxon>
        <taxon>Pseudomonadati</taxon>
        <taxon>Pseudomonadota</taxon>
        <taxon>Alphaproteobacteria</taxon>
        <taxon>Acetobacterales</taxon>
        <taxon>Acetobacteraceae</taxon>
    </lineage>
</organism>
<gene>
    <name evidence="2" type="primary">rsfS</name>
    <name evidence="4" type="ORF">R53529_LOCUS1948</name>
    <name evidence="3" type="ORF">R53530_LOCUS1830</name>
</gene>
<reference evidence="3" key="1">
    <citation type="submission" date="2022-10" db="EMBL/GenBank/DDBJ databases">
        <authorList>
            <person name="Botero Cardona J."/>
        </authorList>
    </citation>
    <scope>NUCLEOTIDE SEQUENCE</scope>
    <source>
        <strain evidence="3">LMG 31819</strain>
        <strain evidence="4">R-53529</strain>
    </source>
</reference>
<dbReference type="PANTHER" id="PTHR21043">
    <property type="entry name" value="IOJAP SUPERFAMILY ORTHOLOG"/>
    <property type="match status" value="1"/>
</dbReference>